<feature type="compositionally biased region" description="Polar residues" evidence="6">
    <location>
        <begin position="475"/>
        <end position="489"/>
    </location>
</feature>
<dbReference type="InterPro" id="IPR012677">
    <property type="entry name" value="Nucleotide-bd_a/b_plait_sf"/>
</dbReference>
<feature type="compositionally biased region" description="Low complexity" evidence="6">
    <location>
        <begin position="635"/>
        <end position="648"/>
    </location>
</feature>
<evidence type="ECO:0000256" key="2">
    <source>
        <dbReference type="ARBA" id="ARBA00022833"/>
    </source>
</evidence>
<evidence type="ECO:0000256" key="1">
    <source>
        <dbReference type="ARBA" id="ARBA00022771"/>
    </source>
</evidence>
<feature type="region of interest" description="Disordered" evidence="6">
    <location>
        <begin position="329"/>
        <end position="350"/>
    </location>
</feature>
<sequence length="738" mass="82580">MMAIINTSSSSKMTDRSNGNGSVHHHHGHGSSSSSSSQCTLPSSSTSSCNSIDDENVMCPLCMENLDIDDRSFFPCTCGYQICRFCWHRIRSESDDQNGSCPACRKAYSENPATFKPLSSEDIQKLKVQKRQKDQQKKQKSDSTKRHLGDLRVVQKNLVFVVGISPRIADSDVLKKNEFFGKFGKIHKVVVNPCLQGSTASAYITYVKAEDALRAIQSVNNIPFDGKTIKVSLGTTKYCSHFMRNQTCPKTECMYLHHYGDLDASFTKEDMQAGKHQEYEKKLLEEFNNNNNNDNTQLKEPKQNTSKRITQVSAIQQGVSYSTKLLVNSSVSGSPPASTSPPADCSSSESINDTIENTVKLLNEATVSEDDEPHNEDEEEEEDEVEDNTESEPPQQSEPDSIDKVVEEQPVNNILDEPLDEDDLKNDDVLDFDPFHETQKAFEEIINEQVAGESQNSLLSRFIKRDNQQPYLLGFQSSSPGHQLSSNYSRMHPYTPSTPQPPQQQPGQMQQQGVGQNSLLLEFFNSYAYKQVSQSIPPPPGFQQTEHKRTNVWSNDHETPGSADWMSLDPAIIFSKTSNERINAEQRNLRLAAMDNIHQPSFDNHTSHINHLSINHQLLRPTPTSTQYPGTYGSQQAPPAVVPPQQQQQQYYRNGYFPTTSPQSAQAQQQAAFESRARYFASNVGGQQQQPAVVTPPPPGFGGLINNNTFKSNNMVPMHHQIHANAVTQNTTNNFFPF</sequence>
<dbReference type="EMBL" id="CAXLJM020000040">
    <property type="protein sequence ID" value="CAL8108638.1"/>
    <property type="molecule type" value="Genomic_DNA"/>
</dbReference>
<dbReference type="Gene3D" id="3.30.40.10">
    <property type="entry name" value="Zinc/RING finger domain, C3HC4 (zinc finger)"/>
    <property type="match status" value="1"/>
</dbReference>
<feature type="region of interest" description="Disordered" evidence="6">
    <location>
        <begin position="366"/>
        <end position="403"/>
    </location>
</feature>
<evidence type="ECO:0000259" key="7">
    <source>
        <dbReference type="PROSITE" id="PS50089"/>
    </source>
</evidence>
<feature type="region of interest" description="Disordered" evidence="6">
    <location>
        <begin position="288"/>
        <end position="309"/>
    </location>
</feature>
<feature type="compositionally biased region" description="Acidic residues" evidence="6">
    <location>
        <begin position="367"/>
        <end position="390"/>
    </location>
</feature>
<dbReference type="InterPro" id="IPR039515">
    <property type="entry name" value="NOT4_mRING-HC-C4C4"/>
</dbReference>
<dbReference type="InterPro" id="IPR039780">
    <property type="entry name" value="Mot2"/>
</dbReference>
<feature type="domain" description="C3H1-type" evidence="9">
    <location>
        <begin position="233"/>
        <end position="260"/>
    </location>
</feature>
<dbReference type="Proteomes" id="UP001642540">
    <property type="component" value="Unassembled WGS sequence"/>
</dbReference>
<proteinExistence type="predicted"/>
<feature type="compositionally biased region" description="Polar residues" evidence="6">
    <location>
        <begin position="620"/>
        <end position="634"/>
    </location>
</feature>
<keyword evidence="2 5" id="KW-0862">Zinc</keyword>
<evidence type="ECO:0000256" key="5">
    <source>
        <dbReference type="PROSITE-ProRule" id="PRU00723"/>
    </source>
</evidence>
<dbReference type="InterPro" id="IPR003954">
    <property type="entry name" value="RRM_euk-type"/>
</dbReference>
<dbReference type="PROSITE" id="PS50103">
    <property type="entry name" value="ZF_C3H1"/>
    <property type="match status" value="1"/>
</dbReference>
<feature type="region of interest" description="Disordered" evidence="6">
    <location>
        <begin position="474"/>
        <end position="513"/>
    </location>
</feature>
<dbReference type="SUPFAM" id="SSF57850">
    <property type="entry name" value="RING/U-box"/>
    <property type="match status" value="1"/>
</dbReference>
<dbReference type="SUPFAM" id="SSF54928">
    <property type="entry name" value="RNA-binding domain, RBD"/>
    <property type="match status" value="1"/>
</dbReference>
<feature type="compositionally biased region" description="Low complexity" evidence="6">
    <location>
        <begin position="30"/>
        <end position="39"/>
    </location>
</feature>
<dbReference type="CDD" id="cd12438">
    <property type="entry name" value="RRM_CNOT4"/>
    <property type="match status" value="1"/>
</dbReference>
<keyword evidence="1 5" id="KW-0863">Zinc-finger</keyword>
<dbReference type="PANTHER" id="PTHR12603">
    <property type="entry name" value="CCR4-NOT TRANSCRIPTION COMPLEX RELATED"/>
    <property type="match status" value="1"/>
</dbReference>
<keyword evidence="11" id="KW-1185">Reference proteome</keyword>
<feature type="zinc finger region" description="C3H1-type" evidence="5">
    <location>
        <begin position="233"/>
        <end position="260"/>
    </location>
</feature>
<organism evidence="10 11">
    <name type="scientific">Orchesella dallaii</name>
    <dbReference type="NCBI Taxonomy" id="48710"/>
    <lineage>
        <taxon>Eukaryota</taxon>
        <taxon>Metazoa</taxon>
        <taxon>Ecdysozoa</taxon>
        <taxon>Arthropoda</taxon>
        <taxon>Hexapoda</taxon>
        <taxon>Collembola</taxon>
        <taxon>Entomobryomorpha</taxon>
        <taxon>Entomobryoidea</taxon>
        <taxon>Orchesellidae</taxon>
        <taxon>Orchesellinae</taxon>
        <taxon>Orchesella</taxon>
    </lineage>
</organism>
<feature type="region of interest" description="Disordered" evidence="6">
    <location>
        <begin position="126"/>
        <end position="146"/>
    </location>
</feature>
<comment type="caution">
    <text evidence="10">The sequence shown here is derived from an EMBL/GenBank/DDBJ whole genome shotgun (WGS) entry which is preliminary data.</text>
</comment>
<keyword evidence="3 4" id="KW-0694">RNA-binding</keyword>
<accession>A0ABP1QMK2</accession>
<feature type="region of interest" description="Disordered" evidence="6">
    <location>
        <begin position="1"/>
        <end position="39"/>
    </location>
</feature>
<evidence type="ECO:0000256" key="6">
    <source>
        <dbReference type="SAM" id="MobiDB-lite"/>
    </source>
</evidence>
<dbReference type="SMART" id="SM00361">
    <property type="entry name" value="RRM_1"/>
    <property type="match status" value="1"/>
</dbReference>
<dbReference type="Gene3D" id="3.30.70.330">
    <property type="match status" value="1"/>
</dbReference>
<protein>
    <recommendedName>
        <fullName evidence="12">CCR4-NOT transcription complex subunit 4</fullName>
    </recommendedName>
</protein>
<dbReference type="CDD" id="cd16618">
    <property type="entry name" value="mRING-HC-C4C4_CNOT4"/>
    <property type="match status" value="1"/>
</dbReference>
<evidence type="ECO:0000259" key="9">
    <source>
        <dbReference type="PROSITE" id="PS50103"/>
    </source>
</evidence>
<feature type="compositionally biased region" description="Polar residues" evidence="6">
    <location>
        <begin position="1"/>
        <end position="12"/>
    </location>
</feature>
<evidence type="ECO:0008006" key="12">
    <source>
        <dbReference type="Google" id="ProtNLM"/>
    </source>
</evidence>
<dbReference type="PROSITE" id="PS50102">
    <property type="entry name" value="RRM"/>
    <property type="match status" value="1"/>
</dbReference>
<feature type="domain" description="RING-type" evidence="7">
    <location>
        <begin position="59"/>
        <end position="105"/>
    </location>
</feature>
<dbReference type="Pfam" id="PF14570">
    <property type="entry name" value="zf-RING_4"/>
    <property type="match status" value="1"/>
</dbReference>
<feature type="compositionally biased region" description="Basic and acidic residues" evidence="6">
    <location>
        <begin position="131"/>
        <end position="146"/>
    </location>
</feature>
<dbReference type="InterPro" id="IPR013083">
    <property type="entry name" value="Znf_RING/FYVE/PHD"/>
</dbReference>
<evidence type="ECO:0000313" key="11">
    <source>
        <dbReference type="Proteomes" id="UP001642540"/>
    </source>
</evidence>
<evidence type="ECO:0000256" key="4">
    <source>
        <dbReference type="PROSITE-ProRule" id="PRU00176"/>
    </source>
</evidence>
<evidence type="ECO:0000256" key="3">
    <source>
        <dbReference type="ARBA" id="ARBA00022884"/>
    </source>
</evidence>
<dbReference type="InterPro" id="IPR000504">
    <property type="entry name" value="RRM_dom"/>
</dbReference>
<keyword evidence="5" id="KW-0479">Metal-binding</keyword>
<evidence type="ECO:0000313" key="10">
    <source>
        <dbReference type="EMBL" id="CAL8108638.1"/>
    </source>
</evidence>
<reference evidence="10 11" key="1">
    <citation type="submission" date="2024-08" db="EMBL/GenBank/DDBJ databases">
        <authorList>
            <person name="Cucini C."/>
            <person name="Frati F."/>
        </authorList>
    </citation>
    <scope>NUCLEOTIDE SEQUENCE [LARGE SCALE GENOMIC DNA]</scope>
</reference>
<gene>
    <name evidence="10" type="ORF">ODALV1_LOCUS13047</name>
</gene>
<name>A0ABP1QMK2_9HEXA</name>
<dbReference type="SMART" id="SM00360">
    <property type="entry name" value="RRM"/>
    <property type="match status" value="1"/>
</dbReference>
<evidence type="ECO:0000259" key="8">
    <source>
        <dbReference type="PROSITE" id="PS50102"/>
    </source>
</evidence>
<dbReference type="PANTHER" id="PTHR12603:SF0">
    <property type="entry name" value="CCR4-NOT TRANSCRIPTION COMPLEX SUBUNIT 4"/>
    <property type="match status" value="1"/>
</dbReference>
<dbReference type="InterPro" id="IPR001841">
    <property type="entry name" value="Znf_RING"/>
</dbReference>
<dbReference type="InterPro" id="IPR000571">
    <property type="entry name" value="Znf_CCCH"/>
</dbReference>
<feature type="region of interest" description="Disordered" evidence="6">
    <location>
        <begin position="620"/>
        <end position="648"/>
    </location>
</feature>
<dbReference type="Pfam" id="PF00076">
    <property type="entry name" value="RRM_1"/>
    <property type="match status" value="1"/>
</dbReference>
<feature type="domain" description="RRM" evidence="8">
    <location>
        <begin position="157"/>
        <end position="236"/>
    </location>
</feature>
<dbReference type="InterPro" id="IPR035979">
    <property type="entry name" value="RBD_domain_sf"/>
</dbReference>
<dbReference type="InterPro" id="IPR034261">
    <property type="entry name" value="CNOT4_RRM"/>
</dbReference>
<dbReference type="PROSITE" id="PS50089">
    <property type="entry name" value="ZF_RING_2"/>
    <property type="match status" value="1"/>
</dbReference>